<dbReference type="Pfam" id="PF00535">
    <property type="entry name" value="Glycos_transf_2"/>
    <property type="match status" value="1"/>
</dbReference>
<feature type="domain" description="Glycosyltransferase 2-like" evidence="1">
    <location>
        <begin position="1"/>
        <end position="79"/>
    </location>
</feature>
<organism evidence="2">
    <name type="scientific">marine metagenome</name>
    <dbReference type="NCBI Taxonomy" id="408172"/>
    <lineage>
        <taxon>unclassified sequences</taxon>
        <taxon>metagenomes</taxon>
        <taxon>ecological metagenomes</taxon>
    </lineage>
</organism>
<dbReference type="InterPro" id="IPR029044">
    <property type="entry name" value="Nucleotide-diphossugar_trans"/>
</dbReference>
<dbReference type="PANTHER" id="PTHR22916:SF3">
    <property type="entry name" value="UDP-GLCNAC:BETAGAL BETA-1,3-N-ACETYLGLUCOSAMINYLTRANSFERASE-LIKE PROTEIN 1"/>
    <property type="match status" value="1"/>
</dbReference>
<feature type="non-terminal residue" evidence="2">
    <location>
        <position position="1"/>
    </location>
</feature>
<dbReference type="InterPro" id="IPR001173">
    <property type="entry name" value="Glyco_trans_2-like"/>
</dbReference>
<accession>A0A382NB65</accession>
<reference evidence="2" key="1">
    <citation type="submission" date="2018-05" db="EMBL/GenBank/DDBJ databases">
        <authorList>
            <person name="Lanie J.A."/>
            <person name="Ng W.-L."/>
            <person name="Kazmierczak K.M."/>
            <person name="Andrzejewski T.M."/>
            <person name="Davidsen T.M."/>
            <person name="Wayne K.J."/>
            <person name="Tettelin H."/>
            <person name="Glass J.I."/>
            <person name="Rusch D."/>
            <person name="Podicherti R."/>
            <person name="Tsui H.-C.T."/>
            <person name="Winkler M.E."/>
        </authorList>
    </citation>
    <scope>NUCLEOTIDE SEQUENCE</scope>
</reference>
<evidence type="ECO:0000259" key="1">
    <source>
        <dbReference type="Pfam" id="PF00535"/>
    </source>
</evidence>
<name>A0A382NB65_9ZZZZ</name>
<sequence length="273" mass="30868">VVDNASSDGTVEVALGFDRRLNVSVLVNDSNRERSYSRNRGAEHARGKYVVFLDSDDELRPDSLEFAAAFVEADPEQRFFFQLLTFVDEAGVTVYEPVIRRGHSMRRTLAEGNPLSCSGVFVERLLFLAHRFNEAPELVGSEDWHCWIRIAAEHEPVVCRGGGALLVDHSSRTISSDSWQDAEKRFDFLADDLLVDPVVSSYLAPHLGLFRGTQEHYVAVKAMGQSAFRVSFVRLARAIRHHPGLLFTRRTMHLFRLWLSGLSRTTGRNRYDG</sequence>
<evidence type="ECO:0000313" key="2">
    <source>
        <dbReference type="EMBL" id="SVC58433.1"/>
    </source>
</evidence>
<dbReference type="CDD" id="cd00761">
    <property type="entry name" value="Glyco_tranf_GTA_type"/>
    <property type="match status" value="1"/>
</dbReference>
<dbReference type="EMBL" id="UINC01099288">
    <property type="protein sequence ID" value="SVC58433.1"/>
    <property type="molecule type" value="Genomic_DNA"/>
</dbReference>
<dbReference type="GO" id="GO:0016758">
    <property type="term" value="F:hexosyltransferase activity"/>
    <property type="evidence" value="ECO:0007669"/>
    <property type="project" value="UniProtKB-ARBA"/>
</dbReference>
<dbReference type="AlphaFoldDB" id="A0A382NB65"/>
<protein>
    <recommendedName>
        <fullName evidence="1">Glycosyltransferase 2-like domain-containing protein</fullName>
    </recommendedName>
</protein>
<dbReference type="PANTHER" id="PTHR22916">
    <property type="entry name" value="GLYCOSYLTRANSFERASE"/>
    <property type="match status" value="1"/>
</dbReference>
<dbReference type="Gene3D" id="3.90.550.10">
    <property type="entry name" value="Spore Coat Polysaccharide Biosynthesis Protein SpsA, Chain A"/>
    <property type="match status" value="1"/>
</dbReference>
<gene>
    <name evidence="2" type="ORF">METZ01_LOCUS311287</name>
</gene>
<dbReference type="SUPFAM" id="SSF53448">
    <property type="entry name" value="Nucleotide-diphospho-sugar transferases"/>
    <property type="match status" value="1"/>
</dbReference>
<proteinExistence type="predicted"/>